<sequence length="354" mass="38802">MSYHGKSRDKVCRLYARTGQCSYGDRCKFLHERLGSNKPPASFEDRIWSHSQAGPSGNDRGSIGCSFRVMCYNLLADELAIGHAAELYKAVPRWCLAWEHRRAGLLAEITHWQPDLLCLQEVDHWEDFQHELGRHGYEGRYAMRTGGRNDGCATFWKKDKFQLVVSHTIMMHQHGLRDNVALLVLLQTMSGSAAWPASSQPGEAPMSPQILIANTHVLFNPKRGDIKVGQLRTILTTMAEVVSTQGGPIFSMLMGDFNSTPGSAVYRFVRHGELDCGAEDRRNMAGQLEGAGQGWPPRHLRKGMQSPLTSPKGRMSKREAPATAAAAAGDASIPAASPPPAPAPLQTSTMGTPS</sequence>
<feature type="compositionally biased region" description="Low complexity" evidence="5">
    <location>
        <begin position="321"/>
        <end position="335"/>
    </location>
</feature>
<dbReference type="PROSITE" id="PS50103">
    <property type="entry name" value="ZF_C3H1"/>
    <property type="match status" value="1"/>
</dbReference>
<name>A0AAW1SU93_9CHLO</name>
<keyword evidence="3 4" id="KW-0862">Zinc</keyword>
<dbReference type="PANTHER" id="PTHR12121">
    <property type="entry name" value="CARBON CATABOLITE REPRESSOR PROTEIN 4"/>
    <property type="match status" value="1"/>
</dbReference>
<gene>
    <name evidence="7" type="ORF">WJX84_002067</name>
</gene>
<evidence type="ECO:0000256" key="4">
    <source>
        <dbReference type="PROSITE-ProRule" id="PRU00723"/>
    </source>
</evidence>
<feature type="domain" description="C3H1-type" evidence="6">
    <location>
        <begin position="6"/>
        <end position="34"/>
    </location>
</feature>
<evidence type="ECO:0000256" key="5">
    <source>
        <dbReference type="SAM" id="MobiDB-lite"/>
    </source>
</evidence>
<dbReference type="InterPro" id="IPR005135">
    <property type="entry name" value="Endo/exonuclease/phosphatase"/>
</dbReference>
<feature type="compositionally biased region" description="Polar residues" evidence="5">
    <location>
        <begin position="345"/>
        <end position="354"/>
    </location>
</feature>
<feature type="region of interest" description="Disordered" evidence="5">
    <location>
        <begin position="287"/>
        <end position="354"/>
    </location>
</feature>
<protein>
    <recommendedName>
        <fullName evidence="6">C3H1-type domain-containing protein</fullName>
    </recommendedName>
</protein>
<dbReference type="Pfam" id="PF03372">
    <property type="entry name" value="Exo_endo_phos"/>
    <property type="match status" value="1"/>
</dbReference>
<accession>A0AAW1SU93</accession>
<comment type="caution">
    <text evidence="7">The sequence shown here is derived from an EMBL/GenBank/DDBJ whole genome shotgun (WGS) entry which is preliminary data.</text>
</comment>
<keyword evidence="2 4" id="KW-0863">Zinc-finger</keyword>
<dbReference type="InterPro" id="IPR036691">
    <property type="entry name" value="Endo/exonu/phosph_ase_sf"/>
</dbReference>
<dbReference type="SUPFAM" id="SSF56219">
    <property type="entry name" value="DNase I-like"/>
    <property type="match status" value="1"/>
</dbReference>
<evidence type="ECO:0000313" key="7">
    <source>
        <dbReference type="EMBL" id="KAK9856431.1"/>
    </source>
</evidence>
<dbReference type="GO" id="GO:0000175">
    <property type="term" value="F:3'-5'-RNA exonuclease activity"/>
    <property type="evidence" value="ECO:0007669"/>
    <property type="project" value="TreeGrafter"/>
</dbReference>
<evidence type="ECO:0000256" key="3">
    <source>
        <dbReference type="ARBA" id="ARBA00022833"/>
    </source>
</evidence>
<dbReference type="EMBL" id="JALJOV010001016">
    <property type="protein sequence ID" value="KAK9856431.1"/>
    <property type="molecule type" value="Genomic_DNA"/>
</dbReference>
<evidence type="ECO:0000313" key="8">
    <source>
        <dbReference type="Proteomes" id="UP001485043"/>
    </source>
</evidence>
<dbReference type="SUPFAM" id="SSF90229">
    <property type="entry name" value="CCCH zinc finger"/>
    <property type="match status" value="1"/>
</dbReference>
<reference evidence="7 8" key="1">
    <citation type="journal article" date="2024" name="Nat. Commun.">
        <title>Phylogenomics reveals the evolutionary origins of lichenization in chlorophyte algae.</title>
        <authorList>
            <person name="Puginier C."/>
            <person name="Libourel C."/>
            <person name="Otte J."/>
            <person name="Skaloud P."/>
            <person name="Haon M."/>
            <person name="Grisel S."/>
            <person name="Petersen M."/>
            <person name="Berrin J.G."/>
            <person name="Delaux P.M."/>
            <person name="Dal Grande F."/>
            <person name="Keller J."/>
        </authorList>
    </citation>
    <scope>NUCLEOTIDE SEQUENCE [LARGE SCALE GENOMIC DNA]</scope>
    <source>
        <strain evidence="7 8">SAG 2523</strain>
    </source>
</reference>
<dbReference type="InterPro" id="IPR050410">
    <property type="entry name" value="CCR4/nocturin_mRNA_transcr"/>
</dbReference>
<dbReference type="Proteomes" id="UP001485043">
    <property type="component" value="Unassembled WGS sequence"/>
</dbReference>
<dbReference type="Gene3D" id="3.60.10.10">
    <property type="entry name" value="Endonuclease/exonuclease/phosphatase"/>
    <property type="match status" value="1"/>
</dbReference>
<feature type="zinc finger region" description="C3H1-type" evidence="4">
    <location>
        <begin position="6"/>
        <end position="34"/>
    </location>
</feature>
<proteinExistence type="predicted"/>
<dbReference type="SMART" id="SM00356">
    <property type="entry name" value="ZnF_C3H1"/>
    <property type="match status" value="1"/>
</dbReference>
<dbReference type="InterPro" id="IPR000571">
    <property type="entry name" value="Znf_CCCH"/>
</dbReference>
<organism evidence="7 8">
    <name type="scientific">Apatococcus fuscideae</name>
    <dbReference type="NCBI Taxonomy" id="2026836"/>
    <lineage>
        <taxon>Eukaryota</taxon>
        <taxon>Viridiplantae</taxon>
        <taxon>Chlorophyta</taxon>
        <taxon>core chlorophytes</taxon>
        <taxon>Trebouxiophyceae</taxon>
        <taxon>Chlorellales</taxon>
        <taxon>Chlorellaceae</taxon>
        <taxon>Apatococcus</taxon>
    </lineage>
</organism>
<evidence type="ECO:0000256" key="1">
    <source>
        <dbReference type="ARBA" id="ARBA00022723"/>
    </source>
</evidence>
<dbReference type="GO" id="GO:0008270">
    <property type="term" value="F:zinc ion binding"/>
    <property type="evidence" value="ECO:0007669"/>
    <property type="project" value="UniProtKB-KW"/>
</dbReference>
<dbReference type="Pfam" id="PF00642">
    <property type="entry name" value="zf-CCCH"/>
    <property type="match status" value="1"/>
</dbReference>
<dbReference type="InterPro" id="IPR036855">
    <property type="entry name" value="Znf_CCCH_sf"/>
</dbReference>
<dbReference type="Gene3D" id="4.10.1000.10">
    <property type="entry name" value="Zinc finger, CCCH-type"/>
    <property type="match status" value="1"/>
</dbReference>
<evidence type="ECO:0000256" key="2">
    <source>
        <dbReference type="ARBA" id="ARBA00022771"/>
    </source>
</evidence>
<keyword evidence="1 4" id="KW-0479">Metal-binding</keyword>
<dbReference type="AlphaFoldDB" id="A0AAW1SU93"/>
<keyword evidence="8" id="KW-1185">Reference proteome</keyword>
<evidence type="ECO:0000259" key="6">
    <source>
        <dbReference type="PROSITE" id="PS50103"/>
    </source>
</evidence>
<dbReference type="PANTHER" id="PTHR12121:SF74">
    <property type="entry name" value="CARBON CATABOLITE REPRESSOR PROTEIN 4 HOMOLOG 5"/>
    <property type="match status" value="1"/>
</dbReference>